<feature type="domain" description="GS catalytic" evidence="7">
    <location>
        <begin position="102"/>
        <end position="429"/>
    </location>
</feature>
<dbReference type="Proteomes" id="UP000529783">
    <property type="component" value="Unassembled WGS sequence"/>
</dbReference>
<dbReference type="Pfam" id="PF00120">
    <property type="entry name" value="Gln-synt_C"/>
    <property type="match status" value="1"/>
</dbReference>
<dbReference type="EMBL" id="JACCBA010000001">
    <property type="protein sequence ID" value="NYD51622.1"/>
    <property type="molecule type" value="Genomic_DNA"/>
</dbReference>
<keyword evidence="4" id="KW-0067">ATP-binding</keyword>
<dbReference type="GO" id="GO:0005524">
    <property type="term" value="F:ATP binding"/>
    <property type="evidence" value="ECO:0007669"/>
    <property type="project" value="UniProtKB-KW"/>
</dbReference>
<evidence type="ECO:0000256" key="6">
    <source>
        <dbReference type="RuleBase" id="RU000384"/>
    </source>
</evidence>
<comment type="similarity">
    <text evidence="1 5 6">Belongs to the glutamine synthetase family.</text>
</comment>
<proteinExistence type="inferred from homology"/>
<evidence type="ECO:0000256" key="2">
    <source>
        <dbReference type="ARBA" id="ARBA00022598"/>
    </source>
</evidence>
<name>A0A7Y9JJN0_9ACTN</name>
<evidence type="ECO:0000256" key="5">
    <source>
        <dbReference type="PROSITE-ProRule" id="PRU01331"/>
    </source>
</evidence>
<dbReference type="InterPro" id="IPR008146">
    <property type="entry name" value="Gln_synth_cat_dom"/>
</dbReference>
<accession>A0A7Y9JJN0</accession>
<evidence type="ECO:0000256" key="3">
    <source>
        <dbReference type="ARBA" id="ARBA00022741"/>
    </source>
</evidence>
<evidence type="ECO:0000313" key="8">
    <source>
        <dbReference type="EMBL" id="NYD51622.1"/>
    </source>
</evidence>
<dbReference type="InterPro" id="IPR008147">
    <property type="entry name" value="Gln_synt_N"/>
</dbReference>
<dbReference type="InterPro" id="IPR014746">
    <property type="entry name" value="Gln_synth/guanido_kin_cat_dom"/>
</dbReference>
<dbReference type="Gene3D" id="3.30.590.10">
    <property type="entry name" value="Glutamine synthetase/guanido kinase, catalytic domain"/>
    <property type="match status" value="1"/>
</dbReference>
<dbReference type="SUPFAM" id="SSF55931">
    <property type="entry name" value="Glutamine synthetase/guanido kinase"/>
    <property type="match status" value="1"/>
</dbReference>
<dbReference type="EC" id="6.3.1.2" evidence="8"/>
<dbReference type="AlphaFoldDB" id="A0A7Y9JJN0"/>
<gene>
    <name evidence="8" type="ORF">BJY14_007605</name>
</gene>
<keyword evidence="9" id="KW-1185">Reference proteome</keyword>
<dbReference type="GO" id="GO:0004356">
    <property type="term" value="F:glutamine synthetase activity"/>
    <property type="evidence" value="ECO:0007669"/>
    <property type="project" value="UniProtKB-EC"/>
</dbReference>
<protein>
    <submittedName>
        <fullName evidence="8">Glutamine synthetase</fullName>
        <ecNumber evidence="8">6.3.1.2</ecNumber>
    </submittedName>
</protein>
<dbReference type="PANTHER" id="PTHR43785">
    <property type="entry name" value="GAMMA-GLUTAMYLPUTRESCINE SYNTHETASE"/>
    <property type="match status" value="1"/>
</dbReference>
<dbReference type="PANTHER" id="PTHR43785:SF12">
    <property type="entry name" value="TYPE-1 GLUTAMINE SYNTHETASE 2"/>
    <property type="match status" value="1"/>
</dbReference>
<comment type="caution">
    <text evidence="8">The sequence shown here is derived from an EMBL/GenBank/DDBJ whole genome shotgun (WGS) entry which is preliminary data.</text>
</comment>
<evidence type="ECO:0000256" key="1">
    <source>
        <dbReference type="ARBA" id="ARBA00009897"/>
    </source>
</evidence>
<keyword evidence="2 8" id="KW-0436">Ligase</keyword>
<dbReference type="SMART" id="SM01230">
    <property type="entry name" value="Gln-synt_C"/>
    <property type="match status" value="1"/>
</dbReference>
<dbReference type="RefSeq" id="WP_179847983.1">
    <property type="nucleotide sequence ID" value="NZ_JACCBA010000001.1"/>
</dbReference>
<dbReference type="GO" id="GO:0006542">
    <property type="term" value="P:glutamine biosynthetic process"/>
    <property type="evidence" value="ECO:0007669"/>
    <property type="project" value="InterPro"/>
</dbReference>
<dbReference type="PROSITE" id="PS51987">
    <property type="entry name" value="GS_CATALYTIC"/>
    <property type="match status" value="1"/>
</dbReference>
<dbReference type="InterPro" id="IPR036651">
    <property type="entry name" value="Gln_synt_N_sf"/>
</dbReference>
<keyword evidence="3" id="KW-0547">Nucleotide-binding</keyword>
<dbReference type="Gene3D" id="3.10.20.70">
    <property type="entry name" value="Glutamine synthetase, N-terminal domain"/>
    <property type="match status" value="1"/>
</dbReference>
<organism evidence="8 9">
    <name type="scientific">Actinomadura luteofluorescens</name>
    <dbReference type="NCBI Taxonomy" id="46163"/>
    <lineage>
        <taxon>Bacteria</taxon>
        <taxon>Bacillati</taxon>
        <taxon>Actinomycetota</taxon>
        <taxon>Actinomycetes</taxon>
        <taxon>Streptosporangiales</taxon>
        <taxon>Thermomonosporaceae</taxon>
        <taxon>Actinomadura</taxon>
    </lineage>
</organism>
<evidence type="ECO:0000256" key="4">
    <source>
        <dbReference type="ARBA" id="ARBA00022840"/>
    </source>
</evidence>
<sequence length="429" mass="45036">MTKDLVCVATSDLVAVCRGRTFPVEDLSDRLTTGVGWVPANLALTAFGEIADPNPFGSAGDLRLRPDPATRAEIEPVLGGGALALYLADSVTCDGEPWDCCARTTLRNAVRDFEAATGLRLLVSFEQEFTLDGHEPYPAFSIRGLRAAEPFGSTLVATLGAAGLEPENWLPEYGTNQYEVTLRPAPPVAAADQAILLRELVRDVAARHGRRASFTPMPVSGGTGNGVHVHVSLLQPDGTPATHDPTGPGGLSAPAGAFAAGILDHAQALVALTASSVISYDRLRPHKWSSGGAFLGLRHREAMVRICSPVNSAAGTANLEYRAADATANPWLLLAALIRAGTAGIAGGLIPPEPVTGEVGELTEHGRAAARFAPLPASLPDALRALAADETVRGWFPPRLLACFEAVKHTELALAETTKDVHEVLAHVY</sequence>
<evidence type="ECO:0000313" key="9">
    <source>
        <dbReference type="Proteomes" id="UP000529783"/>
    </source>
</evidence>
<evidence type="ECO:0000259" key="7">
    <source>
        <dbReference type="PROSITE" id="PS51987"/>
    </source>
</evidence>
<reference evidence="8 9" key="1">
    <citation type="submission" date="2020-07" db="EMBL/GenBank/DDBJ databases">
        <title>Sequencing the genomes of 1000 actinobacteria strains.</title>
        <authorList>
            <person name="Klenk H.-P."/>
        </authorList>
    </citation>
    <scope>NUCLEOTIDE SEQUENCE [LARGE SCALE GENOMIC DNA]</scope>
    <source>
        <strain evidence="8 9">DSM 40398</strain>
    </source>
</reference>
<dbReference type="Pfam" id="PF16952">
    <property type="entry name" value="Gln-synt_N_2"/>
    <property type="match status" value="1"/>
</dbReference>